<reference evidence="1 2" key="1">
    <citation type="submission" date="2017-06" db="EMBL/GenBank/DDBJ databases">
        <title>A platform for efficient transgenesis in Macrostomum lignano, a flatworm model organism for stem cell research.</title>
        <authorList>
            <person name="Berezikov E."/>
        </authorList>
    </citation>
    <scope>NUCLEOTIDE SEQUENCE [LARGE SCALE GENOMIC DNA]</scope>
    <source>
        <strain evidence="1">DV1</strain>
        <tissue evidence="1">Whole organism</tissue>
    </source>
</reference>
<keyword evidence="2" id="KW-1185">Reference proteome</keyword>
<dbReference type="Gene3D" id="2.10.60.10">
    <property type="entry name" value="CD59"/>
    <property type="match status" value="1"/>
</dbReference>
<feature type="non-terminal residue" evidence="1">
    <location>
        <position position="1"/>
    </location>
</feature>
<dbReference type="SUPFAM" id="SSF57302">
    <property type="entry name" value="Snake toxin-like"/>
    <property type="match status" value="1"/>
</dbReference>
<evidence type="ECO:0000313" key="2">
    <source>
        <dbReference type="Proteomes" id="UP000215902"/>
    </source>
</evidence>
<sequence length="111" mass="11976">YSPRTEKFRQKSHRMLRQTACSAILLMLAFNAIDPAAGLRCHSASNAASPDGRAASVNCVAGYDYCIRFSVAIGGRKSYYRACYLDKDGCSSLTALPNYGDCSVCSADNCN</sequence>
<evidence type="ECO:0000313" key="1">
    <source>
        <dbReference type="EMBL" id="PAA80125.1"/>
    </source>
</evidence>
<proteinExistence type="predicted"/>
<organism evidence="1 2">
    <name type="scientific">Macrostomum lignano</name>
    <dbReference type="NCBI Taxonomy" id="282301"/>
    <lineage>
        <taxon>Eukaryota</taxon>
        <taxon>Metazoa</taxon>
        <taxon>Spiralia</taxon>
        <taxon>Lophotrochozoa</taxon>
        <taxon>Platyhelminthes</taxon>
        <taxon>Rhabditophora</taxon>
        <taxon>Macrostomorpha</taxon>
        <taxon>Macrostomida</taxon>
        <taxon>Macrostomidae</taxon>
        <taxon>Macrostomum</taxon>
    </lineage>
</organism>
<dbReference type="EMBL" id="NIVC01000596">
    <property type="protein sequence ID" value="PAA80125.1"/>
    <property type="molecule type" value="Genomic_DNA"/>
</dbReference>
<comment type="caution">
    <text evidence="1">The sequence shown here is derived from an EMBL/GenBank/DDBJ whole genome shotgun (WGS) entry which is preliminary data.</text>
</comment>
<dbReference type="Proteomes" id="UP000215902">
    <property type="component" value="Unassembled WGS sequence"/>
</dbReference>
<gene>
    <name evidence="1" type="ORF">BOX15_Mlig009825g1</name>
</gene>
<accession>A0A267G212</accession>
<name>A0A267G212_9PLAT</name>
<protein>
    <submittedName>
        <fullName evidence="1">Uncharacterized protein</fullName>
    </submittedName>
</protein>
<dbReference type="InterPro" id="IPR045860">
    <property type="entry name" value="Snake_toxin-like_sf"/>
</dbReference>
<dbReference type="AlphaFoldDB" id="A0A267G212"/>